<sequence>MALSNNKKEATMEAYELIVIGFGKAGKTLAAKMAQLGKRVALIEQSPTMYGGTCINIGCIPTKALITAAEHNASFADAMAHKDTVVHRLRQKNEQLLAQSGVTLYNGKASFVSNKTIQVEAGQEQILLEGKHIVINTGAVSNRFPIPGLADSQHVVDSTGILALTEQPLRLAIIGAGNIGLEFASLYASLGSEVTMYEAAPAILGRYEPVVAELAQDYLEKAGVTFKLSATVELIANDEAGRVLVTANGKTEAFDCLLYAMGRKPATQGLGLENTDIKLDDRYAVVVDDYCQTTVEGVYAVGDVNGGPQFTYTSLDDFRIVFGQLTGTSQYNHKDRGYLPTTVFIEPPLSQIGLTEKEAKEQGLPYKANELLVANMPRAHVNNDLRGIFKVIVNTETNEILGATLFANNSHEYINLIKMAMDNQIPYTYLKNQLFTHPSMAENLNDVFNL</sequence>
<evidence type="ECO:0000256" key="6">
    <source>
        <dbReference type="ARBA" id="ARBA00023157"/>
    </source>
</evidence>
<dbReference type="PANTHER" id="PTHR43014:SF4">
    <property type="entry name" value="PYRIDINE NUCLEOTIDE-DISULFIDE OXIDOREDUCTASE RCLA-RELATED"/>
    <property type="match status" value="1"/>
</dbReference>
<evidence type="ECO:0000256" key="9">
    <source>
        <dbReference type="PIRSR" id="PIRSR000350-3"/>
    </source>
</evidence>
<feature type="binding site" evidence="9">
    <location>
        <position position="198"/>
    </location>
    <ligand>
        <name>NAD(+)</name>
        <dbReference type="ChEBI" id="CHEBI:57540"/>
    </ligand>
</feature>
<dbReference type="SUPFAM" id="SSF51905">
    <property type="entry name" value="FAD/NAD(P)-binding domain"/>
    <property type="match status" value="1"/>
</dbReference>
<evidence type="ECO:0000256" key="3">
    <source>
        <dbReference type="ARBA" id="ARBA00022827"/>
    </source>
</evidence>
<keyword evidence="5 11" id="KW-0560">Oxidoreductase</keyword>
<dbReference type="AlphaFoldDB" id="B4U145"/>
<keyword evidence="7 11" id="KW-0676">Redox-active center</keyword>
<dbReference type="InterPro" id="IPR016156">
    <property type="entry name" value="FAD/NAD-linked_Rdtase_dimer_sf"/>
</dbReference>
<dbReference type="KEGG" id="sez:Sez_0336"/>
<keyword evidence="3 9" id="KW-0274">FAD</keyword>
<feature type="binding site" evidence="9">
    <location>
        <position position="262"/>
    </location>
    <ligand>
        <name>NAD(+)</name>
        <dbReference type="ChEBI" id="CHEBI:57540"/>
    </ligand>
</feature>
<dbReference type="Pfam" id="PF07992">
    <property type="entry name" value="Pyr_redox_2"/>
    <property type="match status" value="1"/>
</dbReference>
<organism evidence="14 15">
    <name type="scientific">Streptococcus equi subsp. zooepidemicus (strain MGCS10565)</name>
    <dbReference type="NCBI Taxonomy" id="552526"/>
    <lineage>
        <taxon>Bacteria</taxon>
        <taxon>Bacillati</taxon>
        <taxon>Bacillota</taxon>
        <taxon>Bacilli</taxon>
        <taxon>Lactobacillales</taxon>
        <taxon>Streptococcaceae</taxon>
        <taxon>Streptococcus</taxon>
    </lineage>
</organism>
<dbReference type="PANTHER" id="PTHR43014">
    <property type="entry name" value="MERCURIC REDUCTASE"/>
    <property type="match status" value="1"/>
</dbReference>
<keyword evidence="9" id="KW-0547">Nucleotide-binding</keyword>
<evidence type="ECO:0000256" key="8">
    <source>
        <dbReference type="PIRSR" id="PIRSR000350-2"/>
    </source>
</evidence>
<feature type="active site" description="Proton acceptor" evidence="8">
    <location>
        <position position="437"/>
    </location>
</feature>
<dbReference type="NCBIfam" id="NF005572">
    <property type="entry name" value="PRK07251.1"/>
    <property type="match status" value="1"/>
</dbReference>
<evidence type="ECO:0000256" key="11">
    <source>
        <dbReference type="RuleBase" id="RU003691"/>
    </source>
</evidence>
<evidence type="ECO:0000313" key="15">
    <source>
        <dbReference type="Proteomes" id="UP000001873"/>
    </source>
</evidence>
<evidence type="ECO:0000256" key="10">
    <source>
        <dbReference type="PIRSR" id="PIRSR000350-4"/>
    </source>
</evidence>
<dbReference type="InterPro" id="IPR036188">
    <property type="entry name" value="FAD/NAD-bd_sf"/>
</dbReference>
<dbReference type="EMBL" id="CP001129">
    <property type="protein sequence ID" value="ACG61712.1"/>
    <property type="molecule type" value="Genomic_DNA"/>
</dbReference>
<dbReference type="Proteomes" id="UP000001873">
    <property type="component" value="Chromosome"/>
</dbReference>
<feature type="binding site" evidence="9">
    <location>
        <begin position="175"/>
        <end position="182"/>
    </location>
    <ligand>
        <name>NAD(+)</name>
        <dbReference type="ChEBI" id="CHEBI:57540"/>
    </ligand>
</feature>
<dbReference type="PIRSF" id="PIRSF000350">
    <property type="entry name" value="Mercury_reductase_MerA"/>
    <property type="match status" value="1"/>
</dbReference>
<dbReference type="SUPFAM" id="SSF55424">
    <property type="entry name" value="FAD/NAD-linked reductases, dimerisation (C-terminal) domain"/>
    <property type="match status" value="1"/>
</dbReference>
<evidence type="ECO:0000256" key="4">
    <source>
        <dbReference type="ARBA" id="ARBA00022857"/>
    </source>
</evidence>
<accession>B4U145</accession>
<gene>
    <name evidence="14" type="primary">ykgC</name>
    <name evidence="14" type="ordered locus">Sez_0336</name>
</gene>
<keyword evidence="4" id="KW-0521">NADP</keyword>
<dbReference type="PROSITE" id="PS00076">
    <property type="entry name" value="PYRIDINE_REDOX_1"/>
    <property type="match status" value="1"/>
</dbReference>
<dbReference type="GO" id="GO:0050660">
    <property type="term" value="F:flavin adenine dinucleotide binding"/>
    <property type="evidence" value="ECO:0007669"/>
    <property type="project" value="TreeGrafter"/>
</dbReference>
<dbReference type="GO" id="GO:0016668">
    <property type="term" value="F:oxidoreductase activity, acting on a sulfur group of donors, NAD(P) as acceptor"/>
    <property type="evidence" value="ECO:0007669"/>
    <property type="project" value="InterPro"/>
</dbReference>
<feature type="binding site" evidence="9">
    <location>
        <position position="303"/>
    </location>
    <ligand>
        <name>FAD</name>
        <dbReference type="ChEBI" id="CHEBI:57692"/>
    </ligand>
</feature>
<dbReference type="FunFam" id="3.30.390.30:FF:000001">
    <property type="entry name" value="Dihydrolipoyl dehydrogenase"/>
    <property type="match status" value="1"/>
</dbReference>
<evidence type="ECO:0000259" key="13">
    <source>
        <dbReference type="Pfam" id="PF07992"/>
    </source>
</evidence>
<evidence type="ECO:0000259" key="12">
    <source>
        <dbReference type="Pfam" id="PF02852"/>
    </source>
</evidence>
<dbReference type="Gene3D" id="3.30.390.30">
    <property type="match status" value="1"/>
</dbReference>
<protein>
    <submittedName>
        <fullName evidence="14">Probable pyridine nucleotide-disulfide oxidoreductase YkgC</fullName>
    </submittedName>
</protein>
<dbReference type="HOGENOM" id="CLU_016755_1_2_9"/>
<proteinExistence type="inferred from homology"/>
<keyword evidence="9" id="KW-0520">NAD</keyword>
<evidence type="ECO:0000313" key="14">
    <source>
        <dbReference type="EMBL" id="ACG61712.1"/>
    </source>
</evidence>
<dbReference type="InterPro" id="IPR012999">
    <property type="entry name" value="Pyr_OxRdtase_I_AS"/>
</dbReference>
<feature type="binding site" evidence="9">
    <location>
        <position position="63"/>
    </location>
    <ligand>
        <name>FAD</name>
        <dbReference type="ChEBI" id="CHEBI:57692"/>
    </ligand>
</feature>
<feature type="domain" description="Pyridine nucleotide-disulphide oxidoreductase dimerisation" evidence="12">
    <location>
        <begin position="340"/>
        <end position="445"/>
    </location>
</feature>
<dbReference type="GO" id="GO:0003955">
    <property type="term" value="F:NAD(P)H dehydrogenase (quinone) activity"/>
    <property type="evidence" value="ECO:0007669"/>
    <property type="project" value="TreeGrafter"/>
</dbReference>
<dbReference type="InterPro" id="IPR001100">
    <property type="entry name" value="Pyr_nuc-diS_OxRdtase"/>
</dbReference>
<feature type="disulfide bond" description="Redox-active" evidence="10">
    <location>
        <begin position="54"/>
        <end position="59"/>
    </location>
</feature>
<dbReference type="Pfam" id="PF02852">
    <property type="entry name" value="Pyr_redox_dim"/>
    <property type="match status" value="1"/>
</dbReference>
<feature type="domain" description="FAD/NAD(P)-binding" evidence="13">
    <location>
        <begin position="16"/>
        <end position="314"/>
    </location>
</feature>
<evidence type="ECO:0000256" key="5">
    <source>
        <dbReference type="ARBA" id="ARBA00023002"/>
    </source>
</evidence>
<dbReference type="PRINTS" id="PR00411">
    <property type="entry name" value="PNDRDTASEI"/>
</dbReference>
<reference evidence="14 15" key="1">
    <citation type="journal article" date="2008" name="PLoS ONE">
        <title>Genome sequence of a lancefield group C Streptococcus zooepidemicus strain causing epidemic nephritis: new information about an old disease.</title>
        <authorList>
            <person name="Beres S.B."/>
            <person name="Sesso R."/>
            <person name="Pinto S.W.L."/>
            <person name="Hoe N.P."/>
            <person name="Porcella S.F."/>
            <person name="Deleo F.R."/>
            <person name="Musser J.M."/>
        </authorList>
    </citation>
    <scope>NUCLEOTIDE SEQUENCE [LARGE SCALE GENOMIC DNA]</scope>
    <source>
        <strain evidence="14 15">MGCS10565</strain>
    </source>
</reference>
<evidence type="ECO:0000256" key="7">
    <source>
        <dbReference type="ARBA" id="ARBA00023284"/>
    </source>
</evidence>
<comment type="cofactor">
    <cofactor evidence="9">
        <name>FAD</name>
        <dbReference type="ChEBI" id="CHEBI:57692"/>
    </cofactor>
    <text evidence="9">Binds 1 FAD per subunit.</text>
</comment>
<dbReference type="InterPro" id="IPR023753">
    <property type="entry name" value="FAD/NAD-binding_dom"/>
</dbReference>
<dbReference type="Gene3D" id="3.50.50.60">
    <property type="entry name" value="FAD/NAD(P)-binding domain"/>
    <property type="match status" value="2"/>
</dbReference>
<keyword evidence="2 11" id="KW-0285">Flavoprotein</keyword>
<dbReference type="PRINTS" id="PR00368">
    <property type="entry name" value="FADPNR"/>
</dbReference>
<dbReference type="InterPro" id="IPR004099">
    <property type="entry name" value="Pyr_nucl-diS_OxRdtase_dimer"/>
</dbReference>
<keyword evidence="6" id="KW-1015">Disulfide bond</keyword>
<evidence type="ECO:0000256" key="1">
    <source>
        <dbReference type="ARBA" id="ARBA00007532"/>
    </source>
</evidence>
<evidence type="ECO:0000256" key="2">
    <source>
        <dbReference type="ARBA" id="ARBA00022630"/>
    </source>
</evidence>
<comment type="similarity">
    <text evidence="1 11">Belongs to the class-I pyridine nucleotide-disulfide oxidoreductase family.</text>
</comment>
<name>B4U145_STREM</name>